<feature type="transmembrane region" description="Helical" evidence="2">
    <location>
        <begin position="20"/>
        <end position="43"/>
    </location>
</feature>
<evidence type="ECO:0000313" key="4">
    <source>
        <dbReference type="Proteomes" id="UP001176961"/>
    </source>
</evidence>
<evidence type="ECO:0000313" key="3">
    <source>
        <dbReference type="EMBL" id="CAJ0594182.1"/>
    </source>
</evidence>
<comment type="caution">
    <text evidence="3">The sequence shown here is derived from an EMBL/GenBank/DDBJ whole genome shotgun (WGS) entry which is preliminary data.</text>
</comment>
<keyword evidence="4" id="KW-1185">Reference proteome</keyword>
<organism evidence="3 4">
    <name type="scientific">Cylicocyclus nassatus</name>
    <name type="common">Nematode worm</name>
    <dbReference type="NCBI Taxonomy" id="53992"/>
    <lineage>
        <taxon>Eukaryota</taxon>
        <taxon>Metazoa</taxon>
        <taxon>Ecdysozoa</taxon>
        <taxon>Nematoda</taxon>
        <taxon>Chromadorea</taxon>
        <taxon>Rhabditida</taxon>
        <taxon>Rhabditina</taxon>
        <taxon>Rhabditomorpha</taxon>
        <taxon>Strongyloidea</taxon>
        <taxon>Strongylidae</taxon>
        <taxon>Cylicocyclus</taxon>
    </lineage>
</organism>
<dbReference type="Proteomes" id="UP001176961">
    <property type="component" value="Unassembled WGS sequence"/>
</dbReference>
<reference evidence="3" key="1">
    <citation type="submission" date="2023-07" db="EMBL/GenBank/DDBJ databases">
        <authorList>
            <consortium name="CYATHOMIX"/>
        </authorList>
    </citation>
    <scope>NUCLEOTIDE SEQUENCE</scope>
    <source>
        <strain evidence="3">N/A</strain>
    </source>
</reference>
<proteinExistence type="predicted"/>
<protein>
    <submittedName>
        <fullName evidence="3">Uncharacterized protein</fullName>
    </submittedName>
</protein>
<feature type="compositionally biased region" description="Basic residues" evidence="1">
    <location>
        <begin position="65"/>
        <end position="79"/>
    </location>
</feature>
<name>A0AA36GLA8_CYLNA</name>
<keyword evidence="2" id="KW-0812">Transmembrane</keyword>
<feature type="region of interest" description="Disordered" evidence="1">
    <location>
        <begin position="51"/>
        <end position="79"/>
    </location>
</feature>
<accession>A0AA36GLA8</accession>
<dbReference type="EMBL" id="CATQJL010000112">
    <property type="protein sequence ID" value="CAJ0594182.1"/>
    <property type="molecule type" value="Genomic_DNA"/>
</dbReference>
<keyword evidence="2" id="KW-0472">Membrane</keyword>
<sequence>MGCHIDGLEFHCTHWMIDLIGIACLVFWTAILFGILYLGLFGLRPKRFLGSVTGSHSTRSETPKKPKSKSRSSSRSKRN</sequence>
<evidence type="ECO:0000256" key="1">
    <source>
        <dbReference type="SAM" id="MobiDB-lite"/>
    </source>
</evidence>
<dbReference type="AlphaFoldDB" id="A0AA36GLA8"/>
<evidence type="ECO:0000256" key="2">
    <source>
        <dbReference type="SAM" id="Phobius"/>
    </source>
</evidence>
<gene>
    <name evidence="3" type="ORF">CYNAS_LOCUS6165</name>
</gene>
<keyword evidence="2" id="KW-1133">Transmembrane helix</keyword>